<dbReference type="EMBL" id="BMYJ01000001">
    <property type="protein sequence ID" value="GHC43136.1"/>
    <property type="molecule type" value="Genomic_DNA"/>
</dbReference>
<evidence type="ECO:0000256" key="1">
    <source>
        <dbReference type="ARBA" id="ARBA00023125"/>
    </source>
</evidence>
<dbReference type="InterPro" id="IPR009057">
    <property type="entry name" value="Homeodomain-like_sf"/>
</dbReference>
<dbReference type="AlphaFoldDB" id="A0A918WGW0"/>
<feature type="DNA-binding region" description="H-T-H motif" evidence="2">
    <location>
        <begin position="35"/>
        <end position="54"/>
    </location>
</feature>
<keyword evidence="5" id="KW-1185">Reference proteome</keyword>
<evidence type="ECO:0000313" key="4">
    <source>
        <dbReference type="EMBL" id="GHC43136.1"/>
    </source>
</evidence>
<protein>
    <submittedName>
        <fullName evidence="4">TetR family transcriptional regulator</fullName>
    </submittedName>
</protein>
<reference evidence="4" key="2">
    <citation type="submission" date="2020-09" db="EMBL/GenBank/DDBJ databases">
        <authorList>
            <person name="Sun Q."/>
            <person name="Kim S."/>
        </authorList>
    </citation>
    <scope>NUCLEOTIDE SEQUENCE</scope>
    <source>
        <strain evidence="4">KCTC 23310</strain>
    </source>
</reference>
<comment type="caution">
    <text evidence="4">The sequence shown here is derived from an EMBL/GenBank/DDBJ whole genome shotgun (WGS) entry which is preliminary data.</text>
</comment>
<evidence type="ECO:0000259" key="3">
    <source>
        <dbReference type="PROSITE" id="PS50977"/>
    </source>
</evidence>
<dbReference type="GO" id="GO:0000976">
    <property type="term" value="F:transcription cis-regulatory region binding"/>
    <property type="evidence" value="ECO:0007669"/>
    <property type="project" value="TreeGrafter"/>
</dbReference>
<dbReference type="Gene3D" id="1.10.357.10">
    <property type="entry name" value="Tetracycline Repressor, domain 2"/>
    <property type="match status" value="1"/>
</dbReference>
<dbReference type="Pfam" id="PF00440">
    <property type="entry name" value="TetR_N"/>
    <property type="match status" value="1"/>
</dbReference>
<accession>A0A918WGW0</accession>
<dbReference type="InterPro" id="IPR050109">
    <property type="entry name" value="HTH-type_TetR-like_transc_reg"/>
</dbReference>
<dbReference type="PANTHER" id="PTHR30055">
    <property type="entry name" value="HTH-TYPE TRANSCRIPTIONAL REGULATOR RUTR"/>
    <property type="match status" value="1"/>
</dbReference>
<sequence>MTAAHSRKKNPEGIRRALLDHAARLAVEQGLHAVTVQAVSDAAGVTKGGLMHHFATKQALVDAMFAEHLEALGKVLADQMQADPERRGAFTRAYLRSVFELEPTEKGGPWASVYVAMLSDARLRAMWANWFSGQVQANSVTDSDPVLTIVRLAADGAWLADMSDIVLSNRAELLALLLAMTRG</sequence>
<dbReference type="PRINTS" id="PR00455">
    <property type="entry name" value="HTHTETR"/>
</dbReference>
<dbReference type="Pfam" id="PF17937">
    <property type="entry name" value="TetR_C_28"/>
    <property type="match status" value="1"/>
</dbReference>
<dbReference type="SUPFAM" id="SSF48498">
    <property type="entry name" value="Tetracyclin repressor-like, C-terminal domain"/>
    <property type="match status" value="1"/>
</dbReference>
<dbReference type="GO" id="GO:0003700">
    <property type="term" value="F:DNA-binding transcription factor activity"/>
    <property type="evidence" value="ECO:0007669"/>
    <property type="project" value="TreeGrafter"/>
</dbReference>
<reference evidence="4" key="1">
    <citation type="journal article" date="2014" name="Int. J. Syst. Evol. Microbiol.">
        <title>Complete genome sequence of Corynebacterium casei LMG S-19264T (=DSM 44701T), isolated from a smear-ripened cheese.</title>
        <authorList>
            <consortium name="US DOE Joint Genome Institute (JGI-PGF)"/>
            <person name="Walter F."/>
            <person name="Albersmeier A."/>
            <person name="Kalinowski J."/>
            <person name="Ruckert C."/>
        </authorList>
    </citation>
    <scope>NUCLEOTIDE SEQUENCE</scope>
    <source>
        <strain evidence="4">KCTC 23310</strain>
    </source>
</reference>
<organism evidence="4 5">
    <name type="scientific">Neogemmobacter tilapiae</name>
    <dbReference type="NCBI Taxonomy" id="875041"/>
    <lineage>
        <taxon>Bacteria</taxon>
        <taxon>Pseudomonadati</taxon>
        <taxon>Pseudomonadota</taxon>
        <taxon>Alphaproteobacteria</taxon>
        <taxon>Rhodobacterales</taxon>
        <taxon>Paracoccaceae</taxon>
        <taxon>Neogemmobacter</taxon>
    </lineage>
</organism>
<dbReference type="PROSITE" id="PS50977">
    <property type="entry name" value="HTH_TETR_2"/>
    <property type="match status" value="1"/>
</dbReference>
<feature type="domain" description="HTH tetR-type" evidence="3">
    <location>
        <begin position="12"/>
        <end position="72"/>
    </location>
</feature>
<dbReference type="Proteomes" id="UP000638981">
    <property type="component" value="Unassembled WGS sequence"/>
</dbReference>
<dbReference type="InterPro" id="IPR001647">
    <property type="entry name" value="HTH_TetR"/>
</dbReference>
<dbReference type="SUPFAM" id="SSF46689">
    <property type="entry name" value="Homeodomain-like"/>
    <property type="match status" value="1"/>
</dbReference>
<gene>
    <name evidence="4" type="ORF">GCM10007315_00070</name>
</gene>
<dbReference type="RefSeq" id="WP_189409295.1">
    <property type="nucleotide sequence ID" value="NZ_BMYJ01000001.1"/>
</dbReference>
<dbReference type="PANTHER" id="PTHR30055:SF148">
    <property type="entry name" value="TETR-FAMILY TRANSCRIPTIONAL REGULATOR"/>
    <property type="match status" value="1"/>
</dbReference>
<dbReference type="InterPro" id="IPR041479">
    <property type="entry name" value="TetR_CgmR_C"/>
</dbReference>
<evidence type="ECO:0000313" key="5">
    <source>
        <dbReference type="Proteomes" id="UP000638981"/>
    </source>
</evidence>
<proteinExistence type="predicted"/>
<dbReference type="InterPro" id="IPR036271">
    <property type="entry name" value="Tet_transcr_reg_TetR-rel_C_sf"/>
</dbReference>
<evidence type="ECO:0000256" key="2">
    <source>
        <dbReference type="PROSITE-ProRule" id="PRU00335"/>
    </source>
</evidence>
<name>A0A918WGW0_9RHOB</name>
<keyword evidence="1 2" id="KW-0238">DNA-binding</keyword>